<gene>
    <name evidence="2" type="ORF">J2S37_000578</name>
</gene>
<dbReference type="Proteomes" id="UP001183619">
    <property type="component" value="Unassembled WGS sequence"/>
</dbReference>
<organism evidence="2 3">
    <name type="scientific">Corynebacterium felinum</name>
    <dbReference type="NCBI Taxonomy" id="131318"/>
    <lineage>
        <taxon>Bacteria</taxon>
        <taxon>Bacillati</taxon>
        <taxon>Actinomycetota</taxon>
        <taxon>Actinomycetes</taxon>
        <taxon>Mycobacteriales</taxon>
        <taxon>Corynebacteriaceae</taxon>
        <taxon>Corynebacterium</taxon>
    </lineage>
</organism>
<keyword evidence="3" id="KW-1185">Reference proteome</keyword>
<accession>A0ABU2B610</accession>
<keyword evidence="2" id="KW-0238">DNA-binding</keyword>
<reference evidence="2 3" key="1">
    <citation type="submission" date="2023-07" db="EMBL/GenBank/DDBJ databases">
        <title>Sequencing the genomes of 1000 actinobacteria strains.</title>
        <authorList>
            <person name="Klenk H.-P."/>
        </authorList>
    </citation>
    <scope>NUCLEOTIDE SEQUENCE [LARGE SCALE GENOMIC DNA]</scope>
    <source>
        <strain evidence="2 3">DSM 44508</strain>
    </source>
</reference>
<dbReference type="RefSeq" id="WP_277105180.1">
    <property type="nucleotide sequence ID" value="NZ_BAAAJS010000017.1"/>
</dbReference>
<sequence length="84" mass="9473">MKPMIIDADTQRVLWRVDDCAAHCGIVSRTWTSYCSEGRTPKAVAMLGKGSPLWDAEEVKHWHANRSGSPVKNHPTSTVRKRQK</sequence>
<dbReference type="GO" id="GO:0003677">
    <property type="term" value="F:DNA binding"/>
    <property type="evidence" value="ECO:0007669"/>
    <property type="project" value="UniProtKB-KW"/>
</dbReference>
<evidence type="ECO:0000313" key="3">
    <source>
        <dbReference type="Proteomes" id="UP001183619"/>
    </source>
</evidence>
<feature type="region of interest" description="Disordered" evidence="1">
    <location>
        <begin position="62"/>
        <end position="84"/>
    </location>
</feature>
<dbReference type="EMBL" id="JAVDYF010000001">
    <property type="protein sequence ID" value="MDR7354040.1"/>
    <property type="molecule type" value="Genomic_DNA"/>
</dbReference>
<evidence type="ECO:0000256" key="1">
    <source>
        <dbReference type="SAM" id="MobiDB-lite"/>
    </source>
</evidence>
<comment type="caution">
    <text evidence="2">The sequence shown here is derived from an EMBL/GenBank/DDBJ whole genome shotgun (WGS) entry which is preliminary data.</text>
</comment>
<protein>
    <submittedName>
        <fullName evidence="2">DNA-binding transcriptional regulator AlpA</fullName>
    </submittedName>
</protein>
<proteinExistence type="predicted"/>
<evidence type="ECO:0000313" key="2">
    <source>
        <dbReference type="EMBL" id="MDR7354040.1"/>
    </source>
</evidence>
<name>A0ABU2B610_9CORY</name>
<feature type="compositionally biased region" description="Polar residues" evidence="1">
    <location>
        <begin position="66"/>
        <end position="78"/>
    </location>
</feature>